<dbReference type="AlphaFoldDB" id="A0A0N1HB23"/>
<feature type="region of interest" description="Disordered" evidence="1">
    <location>
        <begin position="859"/>
        <end position="886"/>
    </location>
</feature>
<feature type="domain" description="Heterokaryon incompatibility" evidence="2">
    <location>
        <begin position="93"/>
        <end position="238"/>
    </location>
</feature>
<dbReference type="InterPro" id="IPR010730">
    <property type="entry name" value="HET"/>
</dbReference>
<organism evidence="3 4">
    <name type="scientific">Cyphellophora attinorum</name>
    <dbReference type="NCBI Taxonomy" id="1664694"/>
    <lineage>
        <taxon>Eukaryota</taxon>
        <taxon>Fungi</taxon>
        <taxon>Dikarya</taxon>
        <taxon>Ascomycota</taxon>
        <taxon>Pezizomycotina</taxon>
        <taxon>Eurotiomycetes</taxon>
        <taxon>Chaetothyriomycetidae</taxon>
        <taxon>Chaetothyriales</taxon>
        <taxon>Cyphellophoraceae</taxon>
        <taxon>Cyphellophora</taxon>
    </lineage>
</organism>
<reference evidence="3 4" key="1">
    <citation type="submission" date="2015-06" db="EMBL/GenBank/DDBJ databases">
        <title>Draft genome of the ant-associated black yeast Phialophora attae CBS 131958.</title>
        <authorList>
            <person name="Moreno L.F."/>
            <person name="Stielow B.J."/>
            <person name="de Hoog S."/>
            <person name="Vicente V.A."/>
            <person name="Weiss V.A."/>
            <person name="de Vries M."/>
            <person name="Cruz L.M."/>
            <person name="Souza E.M."/>
        </authorList>
    </citation>
    <scope>NUCLEOTIDE SEQUENCE [LARGE SCALE GENOMIC DNA]</scope>
    <source>
        <strain evidence="3 4">CBS 131958</strain>
    </source>
</reference>
<evidence type="ECO:0000313" key="4">
    <source>
        <dbReference type="Proteomes" id="UP000038010"/>
    </source>
</evidence>
<feature type="region of interest" description="Disordered" evidence="1">
    <location>
        <begin position="428"/>
        <end position="471"/>
    </location>
</feature>
<keyword evidence="4" id="KW-1185">Reference proteome</keyword>
<gene>
    <name evidence="3" type="ORF">AB675_2618</name>
</gene>
<dbReference type="PANTHER" id="PTHR24148">
    <property type="entry name" value="ANKYRIN REPEAT DOMAIN-CONTAINING PROTEIN 39 HOMOLOG-RELATED"/>
    <property type="match status" value="1"/>
</dbReference>
<dbReference type="GeneID" id="28734485"/>
<sequence length="934" mass="105651">MASAPLERYVFKPLGLRESSAPSDQASEQVERRWIRLLRLYPGLHNNQLISRLTEHYLPNYDSRLQQDDAPALNDDIPVIKTVDDKTHDGLTYEALSYHWGPPDPECWLTILDEKEADRPETKGLNITPNLAKALRSLRYENKTRVLWIDSVCINQEDDNERSDQIPLMDQIYKWAENVCVWLGDADETSDLAFKHIDNVLHLQDFDQTVTPGNTDAWAALSKLMKREWFSRRWIVQEIAFARKATVHCGKNEIAWDDLADAVALFGSRAHDISELFRGDSKYGHRADFLGDVEALGANRLVTTLSKLFRKADDRRRVERLLPLEALISDLSAFNATVPHDIIYAVLSLAKGVITSARRAPLLNGGASQPLAARPRVMSLNTPRHGATGSLDNPFLQVSSPTEMVHGHIGRSAEVTPGSEARHNLFARRLSSQSSTARSRRLSSTGDSAVPSSPKKARQQHEEEMIEEDSEALERAYRPVIPSYWSGDVNYNTIVAQVRARGLFDSELIEQSFWDWDSETMEQLNKADGTAFAVERLLQWKADHRRDVVKFVIKKLEDRVAEKTFHVDYANKKFYDVCKEFIEFTIRASKSLDMLCRPWAPAKGPIPDANDSLPSWVCRLDKSPYRPRPDGNYGRANADLLVGIPASGGRIYSASAMTTPDDFKMPRASPQSLYVYGFVLDTIEKLQAPATEGNVPVEWLRLAEWDPYKGDQPPESFWRTLVADRDDKGHNPPSYYRRACEHAFAQRVMGGNLNTERLMSSAQSSEIMTNYLRRVQSVIWNRRLMRTTRGQRLGLAPNDAEKGDRVCILRGCSVPVILRVSEDRSHEAQVVAYEDGQTDNRVHMPPAPIIRAEDVTTTTSIPFPPASTDTPPGPRPNATRTYPLRSSPLKPEIRVGQRLRCEIIGESYVHGVMDGEAFRIRDKQKIPECEFELI</sequence>
<proteinExistence type="predicted"/>
<dbReference type="OrthoDB" id="4161734at2759"/>
<evidence type="ECO:0000256" key="1">
    <source>
        <dbReference type="SAM" id="MobiDB-lite"/>
    </source>
</evidence>
<dbReference type="Proteomes" id="UP000038010">
    <property type="component" value="Unassembled WGS sequence"/>
</dbReference>
<feature type="compositionally biased region" description="Low complexity" evidence="1">
    <location>
        <begin position="428"/>
        <end position="445"/>
    </location>
</feature>
<evidence type="ECO:0000313" key="3">
    <source>
        <dbReference type="EMBL" id="KPI45306.1"/>
    </source>
</evidence>
<protein>
    <recommendedName>
        <fullName evidence="2">Heterokaryon incompatibility domain-containing protein</fullName>
    </recommendedName>
</protein>
<evidence type="ECO:0000259" key="2">
    <source>
        <dbReference type="Pfam" id="PF06985"/>
    </source>
</evidence>
<dbReference type="InterPro" id="IPR052895">
    <property type="entry name" value="HetReg/Transcr_Mod"/>
</dbReference>
<dbReference type="EMBL" id="LFJN01000002">
    <property type="protein sequence ID" value="KPI45306.1"/>
    <property type="molecule type" value="Genomic_DNA"/>
</dbReference>
<name>A0A0N1HB23_9EURO</name>
<dbReference type="VEuPathDB" id="FungiDB:AB675_2618"/>
<dbReference type="STRING" id="1664694.A0A0N1HB23"/>
<dbReference type="RefSeq" id="XP_018005269.1">
    <property type="nucleotide sequence ID" value="XM_018142605.1"/>
</dbReference>
<accession>A0A0N1HB23</accession>
<comment type="caution">
    <text evidence="3">The sequence shown here is derived from an EMBL/GenBank/DDBJ whole genome shotgun (WGS) entry which is preliminary data.</text>
</comment>
<dbReference type="PANTHER" id="PTHR24148:SF64">
    <property type="entry name" value="HETEROKARYON INCOMPATIBILITY DOMAIN-CONTAINING PROTEIN"/>
    <property type="match status" value="1"/>
</dbReference>
<dbReference type="Pfam" id="PF06985">
    <property type="entry name" value="HET"/>
    <property type="match status" value="1"/>
</dbReference>